<name>A0AAD4BR50_BOLED</name>
<dbReference type="Proteomes" id="UP001194468">
    <property type="component" value="Unassembled WGS sequence"/>
</dbReference>
<proteinExistence type="predicted"/>
<reference evidence="1" key="1">
    <citation type="submission" date="2019-10" db="EMBL/GenBank/DDBJ databases">
        <authorList>
            <consortium name="DOE Joint Genome Institute"/>
            <person name="Kuo A."/>
            <person name="Miyauchi S."/>
            <person name="Kiss E."/>
            <person name="Drula E."/>
            <person name="Kohler A."/>
            <person name="Sanchez-Garcia M."/>
            <person name="Andreopoulos B."/>
            <person name="Barry K.W."/>
            <person name="Bonito G."/>
            <person name="Buee M."/>
            <person name="Carver A."/>
            <person name="Chen C."/>
            <person name="Cichocki N."/>
            <person name="Clum A."/>
            <person name="Culley D."/>
            <person name="Crous P.W."/>
            <person name="Fauchery L."/>
            <person name="Girlanda M."/>
            <person name="Hayes R."/>
            <person name="Keri Z."/>
            <person name="LaButti K."/>
            <person name="Lipzen A."/>
            <person name="Lombard V."/>
            <person name="Magnuson J."/>
            <person name="Maillard F."/>
            <person name="Morin E."/>
            <person name="Murat C."/>
            <person name="Nolan M."/>
            <person name="Ohm R."/>
            <person name="Pangilinan J."/>
            <person name="Pereira M."/>
            <person name="Perotto S."/>
            <person name="Peter M."/>
            <person name="Riley R."/>
            <person name="Sitrit Y."/>
            <person name="Stielow B."/>
            <person name="Szollosi G."/>
            <person name="Zifcakova L."/>
            <person name="Stursova M."/>
            <person name="Spatafora J.W."/>
            <person name="Tedersoo L."/>
            <person name="Vaario L.-M."/>
            <person name="Yamada A."/>
            <person name="Yan M."/>
            <person name="Wang P."/>
            <person name="Xu J."/>
            <person name="Bruns T."/>
            <person name="Baldrian P."/>
            <person name="Vilgalys R."/>
            <person name="Henrissat B."/>
            <person name="Grigoriev I.V."/>
            <person name="Hibbett D."/>
            <person name="Nagy L.G."/>
            <person name="Martin F.M."/>
        </authorList>
    </citation>
    <scope>NUCLEOTIDE SEQUENCE</scope>
    <source>
        <strain evidence="1">BED1</strain>
    </source>
</reference>
<keyword evidence="2" id="KW-1185">Reference proteome</keyword>
<sequence>MAGAKPGSNNGANNYVVNPNLKQVDFTASLYPDLTPELRAAIKQNLLTYYQALQDPTCGQDFLFGQ</sequence>
<reference evidence="1" key="2">
    <citation type="journal article" date="2020" name="Nat. Commun.">
        <title>Large-scale genome sequencing of mycorrhizal fungi provides insights into the early evolution of symbiotic traits.</title>
        <authorList>
            <person name="Miyauchi S."/>
            <person name="Kiss E."/>
            <person name="Kuo A."/>
            <person name="Drula E."/>
            <person name="Kohler A."/>
            <person name="Sanchez-Garcia M."/>
            <person name="Morin E."/>
            <person name="Andreopoulos B."/>
            <person name="Barry K.W."/>
            <person name="Bonito G."/>
            <person name="Buee M."/>
            <person name="Carver A."/>
            <person name="Chen C."/>
            <person name="Cichocki N."/>
            <person name="Clum A."/>
            <person name="Culley D."/>
            <person name="Crous P.W."/>
            <person name="Fauchery L."/>
            <person name="Girlanda M."/>
            <person name="Hayes R.D."/>
            <person name="Keri Z."/>
            <person name="LaButti K."/>
            <person name="Lipzen A."/>
            <person name="Lombard V."/>
            <person name="Magnuson J."/>
            <person name="Maillard F."/>
            <person name="Murat C."/>
            <person name="Nolan M."/>
            <person name="Ohm R.A."/>
            <person name="Pangilinan J."/>
            <person name="Pereira M.F."/>
            <person name="Perotto S."/>
            <person name="Peter M."/>
            <person name="Pfister S."/>
            <person name="Riley R."/>
            <person name="Sitrit Y."/>
            <person name="Stielow J.B."/>
            <person name="Szollosi G."/>
            <person name="Zifcakova L."/>
            <person name="Stursova M."/>
            <person name="Spatafora J.W."/>
            <person name="Tedersoo L."/>
            <person name="Vaario L.M."/>
            <person name="Yamada A."/>
            <person name="Yan M."/>
            <person name="Wang P."/>
            <person name="Xu J."/>
            <person name="Bruns T."/>
            <person name="Baldrian P."/>
            <person name="Vilgalys R."/>
            <person name="Dunand C."/>
            <person name="Henrissat B."/>
            <person name="Grigoriev I.V."/>
            <person name="Hibbett D."/>
            <person name="Nagy L.G."/>
            <person name="Martin F.M."/>
        </authorList>
    </citation>
    <scope>NUCLEOTIDE SEQUENCE</scope>
    <source>
        <strain evidence="1">BED1</strain>
    </source>
</reference>
<organism evidence="1 2">
    <name type="scientific">Boletus edulis BED1</name>
    <dbReference type="NCBI Taxonomy" id="1328754"/>
    <lineage>
        <taxon>Eukaryota</taxon>
        <taxon>Fungi</taxon>
        <taxon>Dikarya</taxon>
        <taxon>Basidiomycota</taxon>
        <taxon>Agaricomycotina</taxon>
        <taxon>Agaricomycetes</taxon>
        <taxon>Agaricomycetidae</taxon>
        <taxon>Boletales</taxon>
        <taxon>Boletineae</taxon>
        <taxon>Boletaceae</taxon>
        <taxon>Boletoideae</taxon>
        <taxon>Boletus</taxon>
    </lineage>
</organism>
<evidence type="ECO:0000313" key="1">
    <source>
        <dbReference type="EMBL" id="KAF8437193.1"/>
    </source>
</evidence>
<gene>
    <name evidence="1" type="ORF">L210DRAFT_3647496</name>
</gene>
<protein>
    <submittedName>
        <fullName evidence="1">Uncharacterized protein</fullName>
    </submittedName>
</protein>
<accession>A0AAD4BR50</accession>
<dbReference type="AlphaFoldDB" id="A0AAD4BR50"/>
<evidence type="ECO:0000313" key="2">
    <source>
        <dbReference type="Proteomes" id="UP001194468"/>
    </source>
</evidence>
<dbReference type="EMBL" id="WHUW01000019">
    <property type="protein sequence ID" value="KAF8437193.1"/>
    <property type="molecule type" value="Genomic_DNA"/>
</dbReference>
<comment type="caution">
    <text evidence="1">The sequence shown here is derived from an EMBL/GenBank/DDBJ whole genome shotgun (WGS) entry which is preliminary data.</text>
</comment>